<proteinExistence type="predicted"/>
<dbReference type="VEuPathDB" id="PlasmoDB:PmUG01_05018800"/>
<feature type="compositionally biased region" description="Basic residues" evidence="2">
    <location>
        <begin position="1029"/>
        <end position="1054"/>
    </location>
</feature>
<feature type="compositionally biased region" description="Low complexity" evidence="2">
    <location>
        <begin position="769"/>
        <end position="867"/>
    </location>
</feature>
<evidence type="ECO:0000256" key="2">
    <source>
        <dbReference type="SAM" id="MobiDB-lite"/>
    </source>
</evidence>
<feature type="region of interest" description="Disordered" evidence="2">
    <location>
        <begin position="1026"/>
        <end position="1093"/>
    </location>
</feature>
<evidence type="ECO:0000256" key="1">
    <source>
        <dbReference type="SAM" id="Coils"/>
    </source>
</evidence>
<feature type="region of interest" description="Disordered" evidence="2">
    <location>
        <begin position="498"/>
        <end position="523"/>
    </location>
</feature>
<feature type="compositionally biased region" description="Basic and acidic residues" evidence="2">
    <location>
        <begin position="1055"/>
        <end position="1068"/>
    </location>
</feature>
<organism evidence="3 4">
    <name type="scientific">Plasmodium malariae</name>
    <dbReference type="NCBI Taxonomy" id="5858"/>
    <lineage>
        <taxon>Eukaryota</taxon>
        <taxon>Sar</taxon>
        <taxon>Alveolata</taxon>
        <taxon>Apicomplexa</taxon>
        <taxon>Aconoidasida</taxon>
        <taxon>Haemosporida</taxon>
        <taxon>Plasmodiidae</taxon>
        <taxon>Plasmodium</taxon>
        <taxon>Plasmodium (Plasmodium)</taxon>
    </lineage>
</organism>
<accession>A0A1C3KLI2</accession>
<dbReference type="Proteomes" id="UP000219799">
    <property type="component" value="Chromosome 5"/>
</dbReference>
<feature type="compositionally biased region" description="Basic and acidic residues" evidence="2">
    <location>
        <begin position="505"/>
        <end position="518"/>
    </location>
</feature>
<protein>
    <submittedName>
        <fullName evidence="3">Uncharacterized protein</fullName>
    </submittedName>
</protein>
<feature type="region of interest" description="Disordered" evidence="2">
    <location>
        <begin position="764"/>
        <end position="867"/>
    </location>
</feature>
<dbReference type="EMBL" id="LT594493">
    <property type="protein sequence ID" value="SBT74855.1"/>
    <property type="molecule type" value="Genomic_DNA"/>
</dbReference>
<sequence length="1319" mass="155684">MTPLCKQAGIKEDVNIIISFYEDIINEMKCSYNNLYDTVIILKNKIDDIENSVEEDIKNRKNGYLHLKKENNKSSRNGEKEYNFYNTDILNNILCNKLDNYVLNKRGAIKLLYHEGEELFNLPTRISRNKYEQNSEKAHSFDDIKTSKETIIREKDEMRSREYYMNGMLRIKESLEGEKTTSDDEIEEEDSKNSLTQKKKNSKTCEGVKSVIFARSGVSKNTVDGKNLDGCRNPEMVRNFDTSIKYDRFNNHIAENNPLSYQKITSGEKTVLMRREKEKTEYMESYLKQSYDKSCSGEKSIDKERNKADLVITKYCSKDSKAESSSENFADLNFSDYSMDSNKIRVIKLSHENKILSDILMKKKKDYENVVVNNRKNDDLRQITNDALFFNKKCNSQDEVRSVLDKESNLHDEWNNLNNEEKELHDEGSNLNDEQRELHDLEKILHNEESDLHNEKYSAQDEQAHFTCNSFIPRNMVNGHFMNSVNKNTNIYSEQVNDSNTGCSYEKRKNSSKIEEKKGRRKNKDIRHSVIYNNDRNRRTYFSEDNFKEENKCLYDMDESFKNYIRKYEQTINNRRIGNPFMNINIKNNYSNIKDDYNYIKDDYNYNYNDQVESTYHMCSEPDHYLENFKRSQVNNAYKRDNRVLSEMYLKNNRRDKYSALIGLSKRNDFLNNELLLRKHRNTDEVSPFIYASKDNYEKFNFNDMQHNKSKYLMWGTNLSRQMDPYSNYKNALVDYENGCADDETNIQESISLLGEKLWGVNDSSETINNNDNGNNGNNDNDNDDNNNNNNNNNNNYNYNNNSNKSNNNNNNYNYNYNNNSNKSNNNNNNYNYNYNNNSNKSNNNNNNYNYNNNSNKSNDNNNSNIGNNSLIRCNELMPNSGNVEDYSTYTLKKRCSNDRMSGGYYYIDLKKCNKISDKNLLNLKNNYHKKKRNMLNSFSSNVHSIYAPPPSAFISEITSNCVKRKKEKMNSEFATYNKYHYDNLYKIVNYKNILNNSLPSNYIDIDINPSLLPYTGLDYPLNRIGCMHNKRHQRRKQRREKKREKRREKKREKRREEKREEDKEMKRKGEKKAKRTRDKQKVRDVQKTDQVLTNTKIGDTHFNSNSLKNWYNENNLDNSSNVESNICSITSVCENTNHVNAVLKEVTYNPLFSRKDIDNIPSKGSSAKPPSSVTDKQKIKNKNEKKRNRLSNSVAVGKMKTQKKLSQKKGVEEIKKKKKKKRTLNKQKYYESNATTLFLENVHNSHIPIYNNDISPSMNDGKYDEFNLANTHIKRYELRTKRKIKYVLPAINKKLRRDSSRQIFDPFLYNKTWKIKKI</sequence>
<name>A0A1C3KLI2_PLAMA</name>
<reference evidence="3 4" key="1">
    <citation type="submission" date="2016-06" db="EMBL/GenBank/DDBJ databases">
        <authorList>
            <consortium name="Pathogen Informatics"/>
        </authorList>
    </citation>
    <scope>NUCLEOTIDE SEQUENCE [LARGE SCALE GENOMIC DNA]</scope>
    <source>
        <strain evidence="3">PmlGA01</strain>
    </source>
</reference>
<feature type="compositionally biased region" description="Basic residues" evidence="2">
    <location>
        <begin position="1069"/>
        <end position="1079"/>
    </location>
</feature>
<evidence type="ECO:0000313" key="3">
    <source>
        <dbReference type="EMBL" id="SBT74855.1"/>
    </source>
</evidence>
<feature type="coiled-coil region" evidence="1">
    <location>
        <begin position="417"/>
        <end position="451"/>
    </location>
</feature>
<feature type="region of interest" description="Disordered" evidence="2">
    <location>
        <begin position="1155"/>
        <end position="1220"/>
    </location>
</feature>
<gene>
    <name evidence="3" type="primary">PmlGA01_050008200</name>
    <name evidence="3" type="ORF">PMLGA01_050008200</name>
</gene>
<feature type="compositionally biased region" description="Low complexity" evidence="2">
    <location>
        <begin position="1162"/>
        <end position="1173"/>
    </location>
</feature>
<evidence type="ECO:0000313" key="4">
    <source>
        <dbReference type="Proteomes" id="UP000219799"/>
    </source>
</evidence>
<feature type="region of interest" description="Disordered" evidence="2">
    <location>
        <begin position="174"/>
        <end position="201"/>
    </location>
</feature>
<keyword evidence="1" id="KW-0175">Coiled coil</keyword>